<evidence type="ECO:0000313" key="3">
    <source>
        <dbReference type="Proteomes" id="UP000281406"/>
    </source>
</evidence>
<feature type="region of interest" description="Disordered" evidence="1">
    <location>
        <begin position="99"/>
        <end position="122"/>
    </location>
</feature>
<proteinExistence type="predicted"/>
<gene>
    <name evidence="2" type="ORF">DPX16_4742</name>
</gene>
<sequence>MWVDQAKGVLTDNSGTVMRVDILARSAREATLDMWVILSNVTREPNPAPGKVPAVEDILQWQRYTSVLKAEVAKTGRDVPEVSAIRGIQVVAGVPSKTANSKSDCCKHDQCPKPSLVPSPPRNHETGKYNNAVAKAAPTAPMAPISIPLPGHLIPGNQEATARGQIGVYQDLDVTDMWIVSSLPIMKSNSTNTEFWDHLWVTARTHQLAIKELYSVCEIFCPPTHVRQMDKLKPPVQAPTNAEFVNQYKELLCHCSAYCWIWYTNTNTQKGPNESFIEYTERLTNTLEEFVACVSPNLNSPIVLHIAMTTLNSKFAQLFRSSIPAITNWASFLEWGMRAQGVLDQEEKNN</sequence>
<evidence type="ECO:0000313" key="2">
    <source>
        <dbReference type="EMBL" id="ROL45928.1"/>
    </source>
</evidence>
<accession>A0A3N0YJF9</accession>
<reference evidence="2 3" key="1">
    <citation type="submission" date="2018-10" db="EMBL/GenBank/DDBJ databases">
        <title>Genome assembly for a Yunnan-Guizhou Plateau 3E fish, Anabarilius grahami (Regan), and its evolutionary and genetic applications.</title>
        <authorList>
            <person name="Jiang W."/>
        </authorList>
    </citation>
    <scope>NUCLEOTIDE SEQUENCE [LARGE SCALE GENOMIC DNA]</scope>
    <source>
        <strain evidence="2">AG-KIZ</strain>
        <tissue evidence="2">Muscle</tissue>
    </source>
</reference>
<protein>
    <submittedName>
        <fullName evidence="2">Uncharacterized protein</fullName>
    </submittedName>
</protein>
<dbReference type="Proteomes" id="UP000281406">
    <property type="component" value="Unassembled WGS sequence"/>
</dbReference>
<organism evidence="2 3">
    <name type="scientific">Anabarilius grahami</name>
    <name type="common">Kanglang fish</name>
    <name type="synonym">Barilius grahami</name>
    <dbReference type="NCBI Taxonomy" id="495550"/>
    <lineage>
        <taxon>Eukaryota</taxon>
        <taxon>Metazoa</taxon>
        <taxon>Chordata</taxon>
        <taxon>Craniata</taxon>
        <taxon>Vertebrata</taxon>
        <taxon>Euteleostomi</taxon>
        <taxon>Actinopterygii</taxon>
        <taxon>Neopterygii</taxon>
        <taxon>Teleostei</taxon>
        <taxon>Ostariophysi</taxon>
        <taxon>Cypriniformes</taxon>
        <taxon>Xenocyprididae</taxon>
        <taxon>Xenocypridinae</taxon>
        <taxon>Xenocypridinae incertae sedis</taxon>
        <taxon>Anabarilius</taxon>
    </lineage>
</organism>
<name>A0A3N0YJF9_ANAGA</name>
<evidence type="ECO:0000256" key="1">
    <source>
        <dbReference type="SAM" id="MobiDB-lite"/>
    </source>
</evidence>
<dbReference type="EMBL" id="RJVU01042532">
    <property type="protein sequence ID" value="ROL45928.1"/>
    <property type="molecule type" value="Genomic_DNA"/>
</dbReference>
<comment type="caution">
    <text evidence="2">The sequence shown here is derived from an EMBL/GenBank/DDBJ whole genome shotgun (WGS) entry which is preliminary data.</text>
</comment>
<keyword evidence="3" id="KW-1185">Reference proteome</keyword>
<dbReference type="AlphaFoldDB" id="A0A3N0YJF9"/>